<accession>A0A0F9H4V7</accession>
<feature type="region of interest" description="Disordered" evidence="1">
    <location>
        <begin position="64"/>
        <end position="87"/>
    </location>
</feature>
<evidence type="ECO:0000256" key="1">
    <source>
        <dbReference type="SAM" id="MobiDB-lite"/>
    </source>
</evidence>
<organism evidence="2">
    <name type="scientific">marine sediment metagenome</name>
    <dbReference type="NCBI Taxonomy" id="412755"/>
    <lineage>
        <taxon>unclassified sequences</taxon>
        <taxon>metagenomes</taxon>
        <taxon>ecological metagenomes</taxon>
    </lineage>
</organism>
<feature type="compositionally biased region" description="Basic and acidic residues" evidence="1">
    <location>
        <begin position="67"/>
        <end position="77"/>
    </location>
</feature>
<dbReference type="AlphaFoldDB" id="A0A0F9H4V7"/>
<gene>
    <name evidence="2" type="ORF">LCGC14_2106210</name>
</gene>
<reference evidence="2" key="1">
    <citation type="journal article" date="2015" name="Nature">
        <title>Complex archaea that bridge the gap between prokaryotes and eukaryotes.</title>
        <authorList>
            <person name="Spang A."/>
            <person name="Saw J.H."/>
            <person name="Jorgensen S.L."/>
            <person name="Zaremba-Niedzwiedzka K."/>
            <person name="Martijn J."/>
            <person name="Lind A.E."/>
            <person name="van Eijk R."/>
            <person name="Schleper C."/>
            <person name="Guy L."/>
            <person name="Ettema T.J."/>
        </authorList>
    </citation>
    <scope>NUCLEOTIDE SEQUENCE</scope>
</reference>
<dbReference type="EMBL" id="LAZR01025937">
    <property type="protein sequence ID" value="KKL70307.1"/>
    <property type="molecule type" value="Genomic_DNA"/>
</dbReference>
<evidence type="ECO:0000313" key="2">
    <source>
        <dbReference type="EMBL" id="KKL70307.1"/>
    </source>
</evidence>
<proteinExistence type="predicted"/>
<sequence length="87" mass="10169">MLKYIEISKTLKDEVALNKVCFRKKIRNRVTILNNTYNIGATYLYERYQLAELPIKAIHFHPTKLNDGNHDRNDQDHGASLFPRPLA</sequence>
<comment type="caution">
    <text evidence="2">The sequence shown here is derived from an EMBL/GenBank/DDBJ whole genome shotgun (WGS) entry which is preliminary data.</text>
</comment>
<name>A0A0F9H4V7_9ZZZZ</name>
<protein>
    <submittedName>
        <fullName evidence="2">Uncharacterized protein</fullName>
    </submittedName>
</protein>